<evidence type="ECO:0000256" key="1">
    <source>
        <dbReference type="SAM" id="MobiDB-lite"/>
    </source>
</evidence>
<gene>
    <name evidence="2" type="ORF">TCIL3000_10_12990</name>
</gene>
<reference evidence="2" key="1">
    <citation type="journal article" date="2012" name="Proc. Natl. Acad. Sci. U.S.A.">
        <title>Antigenic diversity is generated by distinct evolutionary mechanisms in African trypanosome species.</title>
        <authorList>
            <person name="Jackson A.P."/>
            <person name="Berry A."/>
            <person name="Aslett M."/>
            <person name="Allison H.C."/>
            <person name="Burton P."/>
            <person name="Vavrova-Anderson J."/>
            <person name="Brown R."/>
            <person name="Browne H."/>
            <person name="Corton N."/>
            <person name="Hauser H."/>
            <person name="Gamble J."/>
            <person name="Gilderthorp R."/>
            <person name="Marcello L."/>
            <person name="McQuillan J."/>
            <person name="Otto T.D."/>
            <person name="Quail M.A."/>
            <person name="Sanders M.J."/>
            <person name="van Tonder A."/>
            <person name="Ginger M.L."/>
            <person name="Field M.C."/>
            <person name="Barry J.D."/>
            <person name="Hertz-Fowler C."/>
            <person name="Berriman M."/>
        </authorList>
    </citation>
    <scope>NUCLEOTIDE SEQUENCE</scope>
    <source>
        <strain evidence="2">IL3000</strain>
    </source>
</reference>
<feature type="region of interest" description="Disordered" evidence="1">
    <location>
        <begin position="194"/>
        <end position="253"/>
    </location>
</feature>
<sequence>MPRGSGFVHLNTPAAISYSPGQKVSLTELRQKRSREECVVLPHTMTVWRKAFSHYTAMWDLKPFVSDAEAEREGEGPILPPLVVRGGAKLSTTCSPKGTGVSLAAEASSQSVEEKKGIEIISHHKLSGKQKFLYPDHDGVLSAGVVPQVVISEEERQELEANKKYYIAPQDMTEDERSAFEELEGLWKSYARGRSEQGARHRAFAGTVVPGDTAADSDEIEKDGHTTKRQRVEPCGQGTPHESDAKGSPALQDTEEALDDALRLVDELLEFD</sequence>
<protein>
    <submittedName>
        <fullName evidence="2">Uncharacterized protein TCIL3000_10_12990</fullName>
    </submittedName>
</protein>
<accession>G0UYQ0</accession>
<dbReference type="InterPro" id="IPR043967">
    <property type="entry name" value="CBP30"/>
</dbReference>
<evidence type="ECO:0000313" key="2">
    <source>
        <dbReference type="EMBL" id="CCC94517.1"/>
    </source>
</evidence>
<organism evidence="2">
    <name type="scientific">Trypanosoma congolense (strain IL3000)</name>
    <dbReference type="NCBI Taxonomy" id="1068625"/>
    <lineage>
        <taxon>Eukaryota</taxon>
        <taxon>Discoba</taxon>
        <taxon>Euglenozoa</taxon>
        <taxon>Kinetoplastea</taxon>
        <taxon>Metakinetoplastina</taxon>
        <taxon>Trypanosomatida</taxon>
        <taxon>Trypanosomatidae</taxon>
        <taxon>Trypanosoma</taxon>
        <taxon>Nannomonas</taxon>
    </lineage>
</organism>
<proteinExistence type="predicted"/>
<dbReference type="VEuPathDB" id="TriTrypDB:TcIL3000_10_12990"/>
<dbReference type="EMBL" id="HE575323">
    <property type="protein sequence ID" value="CCC94517.1"/>
    <property type="molecule type" value="Genomic_DNA"/>
</dbReference>
<name>G0UYQ0_TRYCI</name>
<feature type="compositionally biased region" description="Basic and acidic residues" evidence="1">
    <location>
        <begin position="222"/>
        <end position="232"/>
    </location>
</feature>
<dbReference type="GO" id="GO:0005846">
    <property type="term" value="C:nuclear cap binding complex"/>
    <property type="evidence" value="ECO:0007669"/>
    <property type="project" value="InterPro"/>
</dbReference>
<dbReference type="AlphaFoldDB" id="G0UYQ0"/>
<dbReference type="Pfam" id="PF19041">
    <property type="entry name" value="CBP30"/>
    <property type="match status" value="2"/>
</dbReference>